<keyword evidence="2" id="KW-1185">Reference proteome</keyword>
<evidence type="ECO:0000313" key="1">
    <source>
        <dbReference type="EMBL" id="KIJ23174.1"/>
    </source>
</evidence>
<reference evidence="1 2" key="1">
    <citation type="submission" date="2014-06" db="EMBL/GenBank/DDBJ databases">
        <title>Evolutionary Origins and Diversification of the Mycorrhizal Mutualists.</title>
        <authorList>
            <consortium name="DOE Joint Genome Institute"/>
            <consortium name="Mycorrhizal Genomics Consortium"/>
            <person name="Kohler A."/>
            <person name="Kuo A."/>
            <person name="Nagy L.G."/>
            <person name="Floudas D."/>
            <person name="Copeland A."/>
            <person name="Barry K.W."/>
            <person name="Cichocki N."/>
            <person name="Veneault-Fourrey C."/>
            <person name="LaButti K."/>
            <person name="Lindquist E.A."/>
            <person name="Lipzen A."/>
            <person name="Lundell T."/>
            <person name="Morin E."/>
            <person name="Murat C."/>
            <person name="Riley R."/>
            <person name="Ohm R."/>
            <person name="Sun H."/>
            <person name="Tunlid A."/>
            <person name="Henrissat B."/>
            <person name="Grigoriev I.V."/>
            <person name="Hibbett D.S."/>
            <person name="Martin F."/>
        </authorList>
    </citation>
    <scope>NUCLEOTIDE SEQUENCE [LARGE SCALE GENOMIC DNA]</scope>
    <source>
        <strain evidence="1 2">SS14</strain>
    </source>
</reference>
<sequence>EKSNLKCAAYADVHSAKEKTNFGGQQSYPSPGPLTYIQQSSGYVAKSLVEPAVPEGYEYVFGPTGGANNAPGYMGFTFIDRYDVGACAQLCNNRGADPNGGVCQYFNIWRALVNGIPTTYTCAFYYIPTNNSTAVNFGQGDLVVTFSRGYKRTNYVIDGGFEGFQCGSDFCFATSYSNWVGRSDGLGVLDATIFHYTPYAHADNGSGLLGSADGTDSLSGTLTPAKPLKTIASKNYTIALFSASAYSGPSLEANAFWSVLWNGHVVQTVNPGFSDYTFYSFNVQAIGNDVLALHGGSAPAWIFVDDIGVFQI</sequence>
<dbReference type="Proteomes" id="UP000054279">
    <property type="component" value="Unassembled WGS sequence"/>
</dbReference>
<dbReference type="AlphaFoldDB" id="A0A0C9TMT7"/>
<protein>
    <submittedName>
        <fullName evidence="1">Uncharacterized protein</fullName>
    </submittedName>
</protein>
<dbReference type="OrthoDB" id="271448at2759"/>
<proteinExistence type="predicted"/>
<organism evidence="1 2">
    <name type="scientific">Sphaerobolus stellatus (strain SS14)</name>
    <dbReference type="NCBI Taxonomy" id="990650"/>
    <lineage>
        <taxon>Eukaryota</taxon>
        <taxon>Fungi</taxon>
        <taxon>Dikarya</taxon>
        <taxon>Basidiomycota</taxon>
        <taxon>Agaricomycotina</taxon>
        <taxon>Agaricomycetes</taxon>
        <taxon>Phallomycetidae</taxon>
        <taxon>Geastrales</taxon>
        <taxon>Sphaerobolaceae</taxon>
        <taxon>Sphaerobolus</taxon>
    </lineage>
</organism>
<dbReference type="EMBL" id="KN837773">
    <property type="protein sequence ID" value="KIJ23174.1"/>
    <property type="molecule type" value="Genomic_DNA"/>
</dbReference>
<name>A0A0C9TMT7_SPHS4</name>
<accession>A0A0C9TMT7</accession>
<feature type="non-terminal residue" evidence="1">
    <location>
        <position position="1"/>
    </location>
</feature>
<dbReference type="HOGENOM" id="CLU_893005_0_0_1"/>
<gene>
    <name evidence="1" type="ORF">M422DRAFT_196255</name>
</gene>
<evidence type="ECO:0000313" key="2">
    <source>
        <dbReference type="Proteomes" id="UP000054279"/>
    </source>
</evidence>